<keyword evidence="4" id="KW-0808">Transferase</keyword>
<organism evidence="4 5">
    <name type="scientific">Camelliibacillus cellulosilyticus</name>
    <dbReference type="NCBI Taxonomy" id="2174486"/>
    <lineage>
        <taxon>Bacteria</taxon>
        <taxon>Bacillati</taxon>
        <taxon>Bacillota</taxon>
        <taxon>Bacilli</taxon>
        <taxon>Bacillales</taxon>
        <taxon>Sporolactobacillaceae</taxon>
        <taxon>Camelliibacillus</taxon>
    </lineage>
</organism>
<evidence type="ECO:0000256" key="1">
    <source>
        <dbReference type="SAM" id="MobiDB-lite"/>
    </source>
</evidence>
<dbReference type="Proteomes" id="UP001596022">
    <property type="component" value="Unassembled WGS sequence"/>
</dbReference>
<feature type="domain" description="Glycosyltransferase subfamily 4-like N-terminal" evidence="3">
    <location>
        <begin position="15"/>
        <end position="206"/>
    </location>
</feature>
<dbReference type="CDD" id="cd03811">
    <property type="entry name" value="GT4_GT28_WabH-like"/>
    <property type="match status" value="1"/>
</dbReference>
<feature type="region of interest" description="Disordered" evidence="1">
    <location>
        <begin position="402"/>
        <end position="425"/>
    </location>
</feature>
<dbReference type="PANTHER" id="PTHR12526:SF637">
    <property type="entry name" value="GLYCOSYLTRANSFERASE EPSF-RELATED"/>
    <property type="match status" value="1"/>
</dbReference>
<dbReference type="EC" id="2.4.-.-" evidence="4"/>
<keyword evidence="4" id="KW-0328">Glycosyltransferase</keyword>
<dbReference type="InterPro" id="IPR028098">
    <property type="entry name" value="Glyco_trans_4-like_N"/>
</dbReference>
<evidence type="ECO:0000259" key="2">
    <source>
        <dbReference type="Pfam" id="PF00534"/>
    </source>
</evidence>
<reference evidence="5" key="1">
    <citation type="journal article" date="2019" name="Int. J. Syst. Evol. Microbiol.">
        <title>The Global Catalogue of Microorganisms (GCM) 10K type strain sequencing project: providing services to taxonomists for standard genome sequencing and annotation.</title>
        <authorList>
            <consortium name="The Broad Institute Genomics Platform"/>
            <consortium name="The Broad Institute Genome Sequencing Center for Infectious Disease"/>
            <person name="Wu L."/>
            <person name="Ma J."/>
        </authorList>
    </citation>
    <scope>NUCLEOTIDE SEQUENCE [LARGE SCALE GENOMIC DNA]</scope>
    <source>
        <strain evidence="5">CGMCC 1.16306</strain>
    </source>
</reference>
<dbReference type="GO" id="GO:0016757">
    <property type="term" value="F:glycosyltransferase activity"/>
    <property type="evidence" value="ECO:0007669"/>
    <property type="project" value="UniProtKB-KW"/>
</dbReference>
<evidence type="ECO:0000313" key="5">
    <source>
        <dbReference type="Proteomes" id="UP001596022"/>
    </source>
</evidence>
<accession>A0ABV9GSC4</accession>
<gene>
    <name evidence="4" type="ORF">ACFO4N_15280</name>
</gene>
<evidence type="ECO:0000313" key="4">
    <source>
        <dbReference type="EMBL" id="MFC4620074.1"/>
    </source>
</evidence>
<name>A0ABV9GSC4_9BACL</name>
<protein>
    <submittedName>
        <fullName evidence="4">Glycosyltransferase</fullName>
        <ecNumber evidence="4">2.4.-.-</ecNumber>
    </submittedName>
</protein>
<proteinExistence type="predicted"/>
<dbReference type="Gene3D" id="3.40.50.2000">
    <property type="entry name" value="Glycogen Phosphorylase B"/>
    <property type="match status" value="2"/>
</dbReference>
<dbReference type="EMBL" id="JBHSFW010000015">
    <property type="protein sequence ID" value="MFC4620074.1"/>
    <property type="molecule type" value="Genomic_DNA"/>
</dbReference>
<dbReference type="PANTHER" id="PTHR12526">
    <property type="entry name" value="GLYCOSYLTRANSFERASE"/>
    <property type="match status" value="1"/>
</dbReference>
<dbReference type="Pfam" id="PF00534">
    <property type="entry name" value="Glycos_transf_1"/>
    <property type="match status" value="1"/>
</dbReference>
<dbReference type="SUPFAM" id="SSF53756">
    <property type="entry name" value="UDP-Glycosyltransferase/glycogen phosphorylase"/>
    <property type="match status" value="1"/>
</dbReference>
<keyword evidence="5" id="KW-1185">Reference proteome</keyword>
<comment type="caution">
    <text evidence="4">The sequence shown here is derived from an EMBL/GenBank/DDBJ whole genome shotgun (WGS) entry which is preliminary data.</text>
</comment>
<dbReference type="Pfam" id="PF13439">
    <property type="entry name" value="Glyco_transf_4"/>
    <property type="match status" value="1"/>
</dbReference>
<feature type="domain" description="Glycosyl transferase family 1" evidence="2">
    <location>
        <begin position="229"/>
        <end position="376"/>
    </location>
</feature>
<dbReference type="RefSeq" id="WP_376847164.1">
    <property type="nucleotide sequence ID" value="NZ_JBHSFW010000015.1"/>
</dbReference>
<dbReference type="InterPro" id="IPR001296">
    <property type="entry name" value="Glyco_trans_1"/>
</dbReference>
<sequence length="425" mass="48175">MKKKLLFVALYLQTGGVEKSLLSLLSTLDDERYEIDLCLFDYTGVLMDQIPKRVNLLPPIFESYATPLRQAIPILFKKRLFRLLFAKLFAAGLGVFARGFGTGARWTVYRYALKRLDKTYDVAVGYLDFFCNYYVMEKINAKKKIVYNHMDYTYGMKTGWPCPRLDRKAFRMCDAIVTVAESARASLVAFFPEAAKKIHVIHNTVSRDMIQGLARKPMVTAFKDHPAAYKVVTVARLVPEKGVWLALETCLRLKEQEMDLAWFWIGGGPLYERLTSRIKAQGLGDCFYLLGECKNPYPYMAAGDLYVQPSMTEAHCVAVEEAMALRRPIIATNIPAFQNQIRQGETGLIAEANAESLAGKIKQCLEASELRKVLSEHLSMAHRYQHDIDKFNALITDRENLNGGGENSGDPSHRRGGIYRQPYGY</sequence>
<evidence type="ECO:0000259" key="3">
    <source>
        <dbReference type="Pfam" id="PF13439"/>
    </source>
</evidence>